<dbReference type="eggNOG" id="arCOG04150">
    <property type="taxonomic scope" value="Archaea"/>
</dbReference>
<protein>
    <submittedName>
        <fullName evidence="4">RNA-processing protein</fullName>
    </submittedName>
</protein>
<organism evidence="4 5">
    <name type="scientific">Aeropyrum camini SY1 = JCM 12091</name>
    <dbReference type="NCBI Taxonomy" id="1198449"/>
    <lineage>
        <taxon>Archaea</taxon>
        <taxon>Thermoproteota</taxon>
        <taxon>Thermoprotei</taxon>
        <taxon>Desulfurococcales</taxon>
        <taxon>Desulfurococcaceae</taxon>
        <taxon>Aeropyrum</taxon>
    </lineage>
</organism>
<proteinExistence type="predicted"/>
<dbReference type="Gene3D" id="3.30.1370.10">
    <property type="entry name" value="K Homology domain, type 1"/>
    <property type="match status" value="2"/>
</dbReference>
<dbReference type="InterPro" id="IPR004087">
    <property type="entry name" value="KH_dom"/>
</dbReference>
<evidence type="ECO:0000313" key="5">
    <source>
        <dbReference type="Proteomes" id="UP000016887"/>
    </source>
</evidence>
<dbReference type="InterPro" id="IPR055211">
    <property type="entry name" value="KH_PNO1_2nd"/>
</dbReference>
<dbReference type="AlphaFoldDB" id="U3T903"/>
<accession>U3T903</accession>
<dbReference type="SMART" id="SM00322">
    <property type="entry name" value="KH"/>
    <property type="match status" value="2"/>
</dbReference>
<dbReference type="InterPro" id="IPR019964">
    <property type="entry name" value="KH_domain_protein_archaea"/>
</dbReference>
<keyword evidence="5" id="KW-1185">Reference proteome</keyword>
<dbReference type="OrthoDB" id="7870at2157"/>
<dbReference type="InterPro" id="IPR004088">
    <property type="entry name" value="KH_dom_type_1"/>
</dbReference>
<name>U3T903_9CREN</name>
<dbReference type="KEGG" id="acj:ACAM_0533"/>
<dbReference type="Pfam" id="PF00013">
    <property type="entry name" value="KH_1"/>
    <property type="match status" value="1"/>
</dbReference>
<sequence>MSGEGAKPRIYVKVRPERLGAVIGPQGEVKAEIMRRTGTVITVDTENSMVIVEPEAEGVPPVNMMKAAEVVKAISLGFPPEKAFRLLEEDQILVVVDLKQIVGDSQNHLRRIKGRIIGEGGRARRAIEEMTDTYINVGEHEVAIIGDYERAMAAKQAIEMLAEGRMHSTVYRHLERIMREIKRRERLRMWAREEM</sequence>
<dbReference type="GO" id="GO:0003723">
    <property type="term" value="F:RNA binding"/>
    <property type="evidence" value="ECO:0007669"/>
    <property type="project" value="UniProtKB-UniRule"/>
</dbReference>
<dbReference type="PANTHER" id="PTHR12826:SF13">
    <property type="entry name" value="RNA-BINDING PROTEIN PNO1"/>
    <property type="match status" value="1"/>
</dbReference>
<dbReference type="PANTHER" id="PTHR12826">
    <property type="entry name" value="RIBONUCLEASE Y"/>
    <property type="match status" value="1"/>
</dbReference>
<keyword evidence="1 2" id="KW-0694">RNA-binding</keyword>
<dbReference type="CDD" id="cd22389">
    <property type="entry name" value="KH-I_Dim2p_like_rpt1"/>
    <property type="match status" value="1"/>
</dbReference>
<dbReference type="RefSeq" id="WP_022541277.1">
    <property type="nucleotide sequence ID" value="NC_022521.1"/>
</dbReference>
<dbReference type="PROSITE" id="PS50084">
    <property type="entry name" value="KH_TYPE_1"/>
    <property type="match status" value="1"/>
</dbReference>
<dbReference type="Proteomes" id="UP000016887">
    <property type="component" value="Chromosome"/>
</dbReference>
<reference evidence="4 5" key="1">
    <citation type="journal article" date="2013" name="Appl. Environ. Microbiol.">
        <title>Variation of the Virus-Related Elements within Syntenic Genomes of the Hyperthermophilic Archaeon Aeropyrum.</title>
        <authorList>
            <person name="Daifuku T."/>
            <person name="Yoshida T."/>
            <person name="Kitamura T."/>
            <person name="Kawaichi S."/>
            <person name="Inoue T."/>
            <person name="Nomura K."/>
            <person name="Yoshida Y."/>
            <person name="Kuno S."/>
            <person name="Sako Y."/>
        </authorList>
    </citation>
    <scope>NUCLEOTIDE SEQUENCE [LARGE SCALE GENOMIC DNA]</scope>
    <source>
        <strain evidence="4 5">SY1</strain>
    </source>
</reference>
<evidence type="ECO:0000256" key="2">
    <source>
        <dbReference type="PROSITE-ProRule" id="PRU00117"/>
    </source>
</evidence>
<evidence type="ECO:0000313" key="4">
    <source>
        <dbReference type="EMBL" id="BAN90002.1"/>
    </source>
</evidence>
<dbReference type="SUPFAM" id="SSF54791">
    <property type="entry name" value="Eukaryotic type KH-domain (KH-domain type I)"/>
    <property type="match status" value="2"/>
</dbReference>
<dbReference type="EMBL" id="AP012489">
    <property type="protein sequence ID" value="BAN90002.1"/>
    <property type="molecule type" value="Genomic_DNA"/>
</dbReference>
<feature type="domain" description="K Homology" evidence="3">
    <location>
        <begin position="6"/>
        <end position="76"/>
    </location>
</feature>
<dbReference type="Pfam" id="PF22891">
    <property type="entry name" value="KH_PNO1_2nd"/>
    <property type="match status" value="1"/>
</dbReference>
<dbReference type="NCBIfam" id="TIGR03665">
    <property type="entry name" value="arCOG04150"/>
    <property type="match status" value="1"/>
</dbReference>
<evidence type="ECO:0000259" key="3">
    <source>
        <dbReference type="SMART" id="SM00322"/>
    </source>
</evidence>
<dbReference type="STRING" id="1198449.ACAM_0533"/>
<dbReference type="NCBIfam" id="NF010328">
    <property type="entry name" value="PRK13763.1-3"/>
    <property type="match status" value="1"/>
</dbReference>
<feature type="domain" description="K Homology" evidence="3">
    <location>
        <begin position="90"/>
        <end position="163"/>
    </location>
</feature>
<gene>
    <name evidence="4" type="ORF">ACAM_0533</name>
</gene>
<dbReference type="InterPro" id="IPR036612">
    <property type="entry name" value="KH_dom_type_1_sf"/>
</dbReference>
<dbReference type="PATRIC" id="fig|1198449.6.peg.539"/>
<evidence type="ECO:0000256" key="1">
    <source>
        <dbReference type="ARBA" id="ARBA00022884"/>
    </source>
</evidence>
<dbReference type="GeneID" id="17109985"/>